<accession>A0A3L7JAB9</accession>
<protein>
    <submittedName>
        <fullName evidence="1">Uncharacterized protein</fullName>
    </submittedName>
</protein>
<sequence>MIFWHNGSRSFLANGGICVAAAPVTSLPDFNKEAAYGQTIVGVNPVFLLGGAIITAGIASTVTSALDDDDDDASD</sequence>
<dbReference type="EMBL" id="RCWN01000001">
    <property type="protein sequence ID" value="RLQ87566.1"/>
    <property type="molecule type" value="Genomic_DNA"/>
</dbReference>
<dbReference type="AlphaFoldDB" id="A0A3L7JAB9"/>
<evidence type="ECO:0000313" key="1">
    <source>
        <dbReference type="EMBL" id="RLQ87566.1"/>
    </source>
</evidence>
<gene>
    <name evidence="1" type="ORF">D8780_04435</name>
</gene>
<dbReference type="RefSeq" id="WP_121644535.1">
    <property type="nucleotide sequence ID" value="NZ_RCWN01000001.1"/>
</dbReference>
<organism evidence="1 2">
    <name type="scientific">Notoacmeibacter ruber</name>
    <dbReference type="NCBI Taxonomy" id="2670375"/>
    <lineage>
        <taxon>Bacteria</taxon>
        <taxon>Pseudomonadati</taxon>
        <taxon>Pseudomonadota</taxon>
        <taxon>Alphaproteobacteria</taxon>
        <taxon>Hyphomicrobiales</taxon>
        <taxon>Notoacmeibacteraceae</taxon>
        <taxon>Notoacmeibacter</taxon>
    </lineage>
</organism>
<proteinExistence type="predicted"/>
<reference evidence="1 2" key="1">
    <citation type="submission" date="2018-10" db="EMBL/GenBank/DDBJ databases">
        <title>Notoacmeibacter sp. M2BS9Y-3-1, whole genome shotgun sequence.</title>
        <authorList>
            <person name="Tuo L."/>
        </authorList>
    </citation>
    <scope>NUCLEOTIDE SEQUENCE [LARGE SCALE GENOMIC DNA]</scope>
    <source>
        <strain evidence="1 2">M2BS9Y-3-1</strain>
    </source>
</reference>
<dbReference type="Proteomes" id="UP000281094">
    <property type="component" value="Unassembled WGS sequence"/>
</dbReference>
<name>A0A3L7JAB9_9HYPH</name>
<comment type="caution">
    <text evidence="1">The sequence shown here is derived from an EMBL/GenBank/DDBJ whole genome shotgun (WGS) entry which is preliminary data.</text>
</comment>
<keyword evidence="2" id="KW-1185">Reference proteome</keyword>
<evidence type="ECO:0000313" key="2">
    <source>
        <dbReference type="Proteomes" id="UP000281094"/>
    </source>
</evidence>